<name>A0A137P8R3_CONC2</name>
<evidence type="ECO:0000256" key="2">
    <source>
        <dbReference type="SAM" id="SignalP"/>
    </source>
</evidence>
<protein>
    <submittedName>
        <fullName evidence="3">Uncharacterized protein</fullName>
    </submittedName>
</protein>
<keyword evidence="4" id="KW-1185">Reference proteome</keyword>
<sequence length="136" mass="13808">MKIYQLSFLLGCLAASGVIITDQGDTVSNSGKDSTSISNGNNIGSFNKGPTIVMQNKSGGGGGSEGSAFFPWAFLLTSIAANGVIISDQSDTVADSGSQSTQESNSNNLGSFNRGPTIAMQDKAGGGAGSVFNPWF</sequence>
<feature type="compositionally biased region" description="Polar residues" evidence="1">
    <location>
        <begin position="91"/>
        <end position="111"/>
    </location>
</feature>
<feature type="chain" id="PRO_5007294514" evidence="2">
    <location>
        <begin position="25"/>
        <end position="136"/>
    </location>
</feature>
<accession>A0A137P8R3</accession>
<dbReference type="Proteomes" id="UP000070444">
    <property type="component" value="Unassembled WGS sequence"/>
</dbReference>
<evidence type="ECO:0000256" key="1">
    <source>
        <dbReference type="SAM" id="MobiDB-lite"/>
    </source>
</evidence>
<organism evidence="3 4">
    <name type="scientific">Conidiobolus coronatus (strain ATCC 28846 / CBS 209.66 / NRRL 28638)</name>
    <name type="common">Delacroixia coronata</name>
    <dbReference type="NCBI Taxonomy" id="796925"/>
    <lineage>
        <taxon>Eukaryota</taxon>
        <taxon>Fungi</taxon>
        <taxon>Fungi incertae sedis</taxon>
        <taxon>Zoopagomycota</taxon>
        <taxon>Entomophthoromycotina</taxon>
        <taxon>Entomophthoromycetes</taxon>
        <taxon>Entomophthorales</taxon>
        <taxon>Ancylistaceae</taxon>
        <taxon>Conidiobolus</taxon>
    </lineage>
</organism>
<dbReference type="AlphaFoldDB" id="A0A137P8R3"/>
<proteinExistence type="predicted"/>
<feature type="signal peptide" evidence="2">
    <location>
        <begin position="1"/>
        <end position="24"/>
    </location>
</feature>
<evidence type="ECO:0000313" key="3">
    <source>
        <dbReference type="EMBL" id="KXN71395.1"/>
    </source>
</evidence>
<dbReference type="EMBL" id="KQ964476">
    <property type="protein sequence ID" value="KXN71395.1"/>
    <property type="molecule type" value="Genomic_DNA"/>
</dbReference>
<feature type="region of interest" description="Disordered" evidence="1">
    <location>
        <begin position="91"/>
        <end position="117"/>
    </location>
</feature>
<evidence type="ECO:0000313" key="4">
    <source>
        <dbReference type="Proteomes" id="UP000070444"/>
    </source>
</evidence>
<gene>
    <name evidence="3" type="ORF">CONCODRAFT_5931</name>
</gene>
<reference evidence="3 4" key="1">
    <citation type="journal article" date="2015" name="Genome Biol. Evol.">
        <title>Phylogenomic analyses indicate that early fungi evolved digesting cell walls of algal ancestors of land plants.</title>
        <authorList>
            <person name="Chang Y."/>
            <person name="Wang S."/>
            <person name="Sekimoto S."/>
            <person name="Aerts A.L."/>
            <person name="Choi C."/>
            <person name="Clum A."/>
            <person name="LaButti K.M."/>
            <person name="Lindquist E.A."/>
            <person name="Yee Ngan C."/>
            <person name="Ohm R.A."/>
            <person name="Salamov A.A."/>
            <person name="Grigoriev I.V."/>
            <person name="Spatafora J.W."/>
            <person name="Berbee M.L."/>
        </authorList>
    </citation>
    <scope>NUCLEOTIDE SEQUENCE [LARGE SCALE GENOMIC DNA]</scope>
    <source>
        <strain evidence="3 4">NRRL 28638</strain>
    </source>
</reference>
<keyword evidence="2" id="KW-0732">Signal</keyword>